<name>A0AAE0MTC3_9PEZI</name>
<keyword evidence="3" id="KW-1185">Reference proteome</keyword>
<dbReference type="Proteomes" id="UP001278500">
    <property type="component" value="Unassembled WGS sequence"/>
</dbReference>
<reference evidence="2" key="1">
    <citation type="journal article" date="2023" name="Mol. Phylogenet. Evol.">
        <title>Genome-scale phylogeny and comparative genomics of the fungal order Sordariales.</title>
        <authorList>
            <person name="Hensen N."/>
            <person name="Bonometti L."/>
            <person name="Westerberg I."/>
            <person name="Brannstrom I.O."/>
            <person name="Guillou S."/>
            <person name="Cros-Aarteil S."/>
            <person name="Calhoun S."/>
            <person name="Haridas S."/>
            <person name="Kuo A."/>
            <person name="Mondo S."/>
            <person name="Pangilinan J."/>
            <person name="Riley R."/>
            <person name="LaButti K."/>
            <person name="Andreopoulos B."/>
            <person name="Lipzen A."/>
            <person name="Chen C."/>
            <person name="Yan M."/>
            <person name="Daum C."/>
            <person name="Ng V."/>
            <person name="Clum A."/>
            <person name="Steindorff A."/>
            <person name="Ohm R.A."/>
            <person name="Martin F."/>
            <person name="Silar P."/>
            <person name="Natvig D.O."/>
            <person name="Lalanne C."/>
            <person name="Gautier V."/>
            <person name="Ament-Velasquez S.L."/>
            <person name="Kruys A."/>
            <person name="Hutchinson M.I."/>
            <person name="Powell A.J."/>
            <person name="Barry K."/>
            <person name="Miller A.N."/>
            <person name="Grigoriev I.V."/>
            <person name="Debuchy R."/>
            <person name="Gladieux P."/>
            <person name="Hiltunen Thoren M."/>
            <person name="Johannesson H."/>
        </authorList>
    </citation>
    <scope>NUCLEOTIDE SEQUENCE</scope>
    <source>
        <strain evidence="2">CBS 560.94</strain>
    </source>
</reference>
<comment type="caution">
    <text evidence="2">The sequence shown here is derived from an EMBL/GenBank/DDBJ whole genome shotgun (WGS) entry which is preliminary data.</text>
</comment>
<feature type="compositionally biased region" description="Basic and acidic residues" evidence="1">
    <location>
        <begin position="306"/>
        <end position="315"/>
    </location>
</feature>
<evidence type="ECO:0000256" key="1">
    <source>
        <dbReference type="SAM" id="MobiDB-lite"/>
    </source>
</evidence>
<protein>
    <submittedName>
        <fullName evidence="2">Uncharacterized protein</fullName>
    </submittedName>
</protein>
<dbReference type="AlphaFoldDB" id="A0AAE0MTC3"/>
<evidence type="ECO:0000313" key="2">
    <source>
        <dbReference type="EMBL" id="KAK3345472.1"/>
    </source>
</evidence>
<reference evidence="2" key="2">
    <citation type="submission" date="2023-06" db="EMBL/GenBank/DDBJ databases">
        <authorList>
            <consortium name="Lawrence Berkeley National Laboratory"/>
            <person name="Haridas S."/>
            <person name="Hensen N."/>
            <person name="Bonometti L."/>
            <person name="Westerberg I."/>
            <person name="Brannstrom I.O."/>
            <person name="Guillou S."/>
            <person name="Cros-Aarteil S."/>
            <person name="Calhoun S."/>
            <person name="Kuo A."/>
            <person name="Mondo S."/>
            <person name="Pangilinan J."/>
            <person name="Riley R."/>
            <person name="Labutti K."/>
            <person name="Andreopoulos B."/>
            <person name="Lipzen A."/>
            <person name="Chen C."/>
            <person name="Yanf M."/>
            <person name="Daum C."/>
            <person name="Ng V."/>
            <person name="Clum A."/>
            <person name="Steindorff A."/>
            <person name="Ohm R."/>
            <person name="Martin F."/>
            <person name="Silar P."/>
            <person name="Natvig D."/>
            <person name="Lalanne C."/>
            <person name="Gautier V."/>
            <person name="Ament-Velasquez S.L."/>
            <person name="Kruys A."/>
            <person name="Hutchinson M.I."/>
            <person name="Powell A.J."/>
            <person name="Barry K."/>
            <person name="Miller A.N."/>
            <person name="Grigoriev I.V."/>
            <person name="Debuchy R."/>
            <person name="Gladieux P."/>
            <person name="Thoren M.H."/>
            <person name="Johannesson H."/>
        </authorList>
    </citation>
    <scope>NUCLEOTIDE SEQUENCE</scope>
    <source>
        <strain evidence="2">CBS 560.94</strain>
    </source>
</reference>
<gene>
    <name evidence="2" type="ORF">B0H65DRAFT_442844</name>
</gene>
<sequence length="315" mass="34955">MYGNARPPLPWYSRERTQPDSWKQMLKEFPNSFSHPQYGHILTAIAQAQELPHTPFAIRIGDLKNPTKDQGLTENRDKIHLTATFLAMCLTYLKTSTTGTNWGGNSLASHSRSRPRKDVTLVLDIPSSPDVSDIPNSPDAPDAPGTPAPAPGAAAMSTVLFRSLEEQYSLWEPKTTNHPTSANHYVIVGNNLRSRTKPGCHYQETDSRPASFRQEIRVSRPGHQGNVVQDQIGRYVGPVEKHGNRLDCLEAKQQGSGNFMLTCLQRMGEFTNELEAVRGELATTATTPTTPTTPAQWHPRTGRPQNDIHRFGDTP</sequence>
<feature type="region of interest" description="Disordered" evidence="1">
    <location>
        <begin position="281"/>
        <end position="315"/>
    </location>
</feature>
<feature type="region of interest" description="Disordered" evidence="1">
    <location>
        <begin position="125"/>
        <end position="153"/>
    </location>
</feature>
<dbReference type="EMBL" id="JAUEPP010000004">
    <property type="protein sequence ID" value="KAK3345472.1"/>
    <property type="molecule type" value="Genomic_DNA"/>
</dbReference>
<evidence type="ECO:0000313" key="3">
    <source>
        <dbReference type="Proteomes" id="UP001278500"/>
    </source>
</evidence>
<feature type="compositionally biased region" description="Low complexity" evidence="1">
    <location>
        <begin position="282"/>
        <end position="295"/>
    </location>
</feature>
<dbReference type="RefSeq" id="XP_062682085.1">
    <property type="nucleotide sequence ID" value="XM_062825599.1"/>
</dbReference>
<accession>A0AAE0MTC3</accession>
<proteinExistence type="predicted"/>
<dbReference type="GeneID" id="87862753"/>
<organism evidence="2 3">
    <name type="scientific">Neurospora tetraspora</name>
    <dbReference type="NCBI Taxonomy" id="94610"/>
    <lineage>
        <taxon>Eukaryota</taxon>
        <taxon>Fungi</taxon>
        <taxon>Dikarya</taxon>
        <taxon>Ascomycota</taxon>
        <taxon>Pezizomycotina</taxon>
        <taxon>Sordariomycetes</taxon>
        <taxon>Sordariomycetidae</taxon>
        <taxon>Sordariales</taxon>
        <taxon>Sordariaceae</taxon>
        <taxon>Neurospora</taxon>
    </lineage>
</organism>